<evidence type="ECO:0000256" key="1">
    <source>
        <dbReference type="ARBA" id="ARBA00010556"/>
    </source>
</evidence>
<dbReference type="Gene3D" id="2.60.40.1930">
    <property type="match status" value="1"/>
</dbReference>
<dbReference type="Pfam" id="PF17962">
    <property type="entry name" value="bMG6"/>
    <property type="match status" value="1"/>
</dbReference>
<evidence type="ECO:0000313" key="6">
    <source>
        <dbReference type="EMBL" id="SEG26121.1"/>
    </source>
</evidence>
<dbReference type="PANTHER" id="PTHR40094">
    <property type="entry name" value="ALPHA-2-MACROGLOBULIN HOMOLOG"/>
    <property type="match status" value="1"/>
</dbReference>
<feature type="compositionally biased region" description="Polar residues" evidence="3">
    <location>
        <begin position="37"/>
        <end position="62"/>
    </location>
</feature>
<proteinExistence type="inferred from homology"/>
<evidence type="ECO:0000256" key="2">
    <source>
        <dbReference type="ARBA" id="ARBA00022729"/>
    </source>
</evidence>
<dbReference type="InterPro" id="IPR008930">
    <property type="entry name" value="Terpenoid_cyclase/PrenylTrfase"/>
</dbReference>
<dbReference type="InterPro" id="IPR021868">
    <property type="entry name" value="Alpha_2_Macroglob_MG3"/>
</dbReference>
<comment type="similarity">
    <text evidence="1">Belongs to the protease inhibitor I39 (alpha-2-macroglobulin) family. Bacterial alpha-2-macroglobulin subfamily.</text>
</comment>
<dbReference type="SUPFAM" id="SSF48239">
    <property type="entry name" value="Terpenoid cyclases/Protein prenyltransferases"/>
    <property type="match status" value="1"/>
</dbReference>
<dbReference type="InterPro" id="IPR041462">
    <property type="entry name" value="Bact_A2M_MG6"/>
</dbReference>
<feature type="region of interest" description="Disordered" evidence="3">
    <location>
        <begin position="1"/>
        <end position="64"/>
    </location>
</feature>
<name>A0A1H5YPT1_9GAMM</name>
<dbReference type="InterPro" id="IPR051802">
    <property type="entry name" value="YfhM-like"/>
</dbReference>
<dbReference type="InterPro" id="IPR001599">
    <property type="entry name" value="Macroglobln_a2"/>
</dbReference>
<keyword evidence="2" id="KW-0732">Signal</keyword>
<dbReference type="SMART" id="SM01359">
    <property type="entry name" value="A2M_N_2"/>
    <property type="match status" value="1"/>
</dbReference>
<dbReference type="SMART" id="SM01360">
    <property type="entry name" value="A2M"/>
    <property type="match status" value="1"/>
</dbReference>
<keyword evidence="7" id="KW-1185">Reference proteome</keyword>
<dbReference type="GO" id="GO:0004866">
    <property type="term" value="F:endopeptidase inhibitor activity"/>
    <property type="evidence" value="ECO:0007669"/>
    <property type="project" value="InterPro"/>
</dbReference>
<evidence type="ECO:0008006" key="8">
    <source>
        <dbReference type="Google" id="ProtNLM"/>
    </source>
</evidence>
<dbReference type="Pfam" id="PF17972">
    <property type="entry name" value="bMG5"/>
    <property type="match status" value="1"/>
</dbReference>
<evidence type="ECO:0000313" key="7">
    <source>
        <dbReference type="Proteomes" id="UP000236745"/>
    </source>
</evidence>
<dbReference type="Pfam" id="PF17973">
    <property type="entry name" value="bMG10"/>
    <property type="match status" value="1"/>
</dbReference>
<dbReference type="InterPro" id="IPR041246">
    <property type="entry name" value="Bact_MG10"/>
</dbReference>
<dbReference type="Pfam" id="PF01835">
    <property type="entry name" value="MG2"/>
    <property type="match status" value="1"/>
</dbReference>
<reference evidence="6 7" key="1">
    <citation type="submission" date="2016-10" db="EMBL/GenBank/DDBJ databases">
        <authorList>
            <person name="de Groot N.N."/>
        </authorList>
    </citation>
    <scope>NUCLEOTIDE SEQUENCE [LARGE SCALE GENOMIC DNA]</scope>
    <source>
        <strain evidence="6 7">DSM 22012</strain>
    </source>
</reference>
<feature type="domain" description="Alpha-2-macroglobulin" evidence="5">
    <location>
        <begin position="1090"/>
        <end position="1178"/>
    </location>
</feature>
<evidence type="ECO:0000256" key="3">
    <source>
        <dbReference type="SAM" id="MobiDB-lite"/>
    </source>
</evidence>
<evidence type="ECO:0000259" key="4">
    <source>
        <dbReference type="SMART" id="SM01359"/>
    </source>
</evidence>
<dbReference type="Pfam" id="PF11974">
    <property type="entry name" value="bMG3"/>
    <property type="match status" value="1"/>
</dbReference>
<dbReference type="PANTHER" id="PTHR40094:SF1">
    <property type="entry name" value="UBIQUITIN DOMAIN-CONTAINING PROTEIN"/>
    <property type="match status" value="1"/>
</dbReference>
<dbReference type="InterPro" id="IPR011625">
    <property type="entry name" value="A2M_N_BRD"/>
</dbReference>
<dbReference type="InterPro" id="IPR041203">
    <property type="entry name" value="Bact_A2M_MG5"/>
</dbReference>
<dbReference type="Proteomes" id="UP000236745">
    <property type="component" value="Unassembled WGS sequence"/>
</dbReference>
<protein>
    <recommendedName>
        <fullName evidence="8">Alpha-2-macroglobulin</fullName>
    </recommendedName>
</protein>
<dbReference type="Gene3D" id="1.50.10.20">
    <property type="match status" value="1"/>
</dbReference>
<organism evidence="6 7">
    <name type="scientific">Marinobacterium lutimaris</name>
    <dbReference type="NCBI Taxonomy" id="568106"/>
    <lineage>
        <taxon>Bacteria</taxon>
        <taxon>Pseudomonadati</taxon>
        <taxon>Pseudomonadota</taxon>
        <taxon>Gammaproteobacteria</taxon>
        <taxon>Oceanospirillales</taxon>
        <taxon>Oceanospirillaceae</taxon>
        <taxon>Marinobacterium</taxon>
    </lineage>
</organism>
<dbReference type="InterPro" id="IPR002890">
    <property type="entry name" value="MG2"/>
</dbReference>
<gene>
    <name evidence="6" type="ORF">SAMN05444390_1011847</name>
</gene>
<sequence>MTHTTHPEDGSLPGMPAAESVGFTEGCEPVKDKSAAEGQQSARTALTSGWSGRNKRLNQQPLHNREERRVMKCINALATKAVSLNLLRHLRQKWRLKLRLKILLTFLLAASVQSAFATSQYMAVSRVSSSNGYEIETGQVVDVLGVSEVDPGLAPSGRLLTFVIDGQIHTADAAGFDEVINNSAIASTLLRFDAAGDTARLCMTLFDKENQSYLYPTSAQVENYLRLSRKGEPAGFTVAAPREALEEEAIDYQNLRRSESDLCLEGLEYSTNYKVELLAGLELSACSGEGCQPIVLQEGVSFWGATGDRPASIELVSGKRILPVEGEALIPVQLTNVSSVNIELFEVDLRSVTSAGSLFKSISGYEKEWLSSEYARSLGSKQVRLEPSLNSTRSVNINLDSLLPNPAKGIYVAVFDSEDLNLREWDMKPTQWLIRSNLSISSYHGRNQTDIFLAAFDSMEPVGSAQVQVIAQNNRLLFEGKSDRSGHLSIPGHLLAGQGGHAPAFLLVDGQSQGLGLLQFSAGGGELKTGQKGMAKATDRDIYLTSDRELYRAGDSIQFVLMGRDSKLEALQGVDLKVELVDAYQDVIDKRIISPDQFGLAQSAFDLAANIELGTYEVVVKGMDDVVLARHKVRVEDFVPLTLRAELETQENWGIDEETSLSLSAEYFSGGKAANLDAEVVAAIKLSNTHESDALKGYLFGSDKEQPQQYLDTFTGKLSAQGESTYAFSLPQDEFAQSGLYSLSLKGSVFDVGGRPNSVYEQVKVDATGSYLGARPQFSGALEEGGNAVFDLIRVNRDGATLPFEPVRYELREVDYSFDWYFDNGWRYRSKRQGDRVVTAGETSDDRLVLTDSLDWGSYELVVVDSNGFTTVVPFSVGWYGDTPVSEPGQLELSVEAKDDEELLLKLDAPFSGTLRVMQASADIEDYRLLDVKQGANEFSVPREVDAEPGFHLLATLVRPVARGSEHLPQIAMGSAWIDHLADERLLDTEVEVAETQRSSQPTTIRVRVNSDAGKGMIFLVDEGIHAISRYRNADPREFFFGQRKLSLGFLSNFGQLIQQDQQLQAYGVGGDQGESDPGVLRSDFFKTVTQHSPLLDIEQGVMEYTFDAPDFEGEMRAVVLVASGQGVGFEQAQIRVQDPVSIDVSLPRFVGVGDRIAGKLGLRVNEPRDELTLDLRVGEDSTTSTLASPAEGQSLNQALPLHSAVAGAIPVQIDLSANDQSVRRDYSIQARETSYPLAQMRSIQLLQSAARDGRFEIAPMDLSGFASPETTAIQWSFSTRPGASLRQAVAALDRYPYGCVEQVSSGTRGLLAIASLNAADSRLERKINRGIDAILAKQKANGSFGYWDRDDRVEERYQAYAAETLLDAMPYASNPEAAKAALDRALTYLDRQFVEDAWTALYTYGVLAKAGYEVTSRTRYAIDEQLPAALAQQNDPRQRMDLLLAAYWSAAQIQDDKRAERLLTELSAASDALVRRSEQQTPAQRWFDPLIAEAGTESESRPWITTSGIMLATIPPAYRTALTDSLSNRAIQGLSELRYRSTLNNAHLAALTQGADRSDALNIRVNGEPIGADLAIPAELASQGFSLEHDASETLFLNAEVIGPRSSSQALRNGLKVDKFWVDDSGSILSRNQSLSLEQGESVNVVVHVRADKELGSGNLMLTDLLPSGFELEADSGIEPRIELAAGKVELLSNLRAARPTWEQRMDDRYVANFDLSWSEGRSALIHYRVRAAYPGTMQLPDAHAEFMYRPEVNGRSSVGEAQILAK</sequence>
<accession>A0A1H5YPT1</accession>
<feature type="domain" description="Alpha-2-macroglobulin bait region" evidence="4">
    <location>
        <begin position="891"/>
        <end position="1028"/>
    </location>
</feature>
<dbReference type="EMBL" id="FNVQ01000001">
    <property type="protein sequence ID" value="SEG26121.1"/>
    <property type="molecule type" value="Genomic_DNA"/>
</dbReference>
<evidence type="ECO:0000259" key="5">
    <source>
        <dbReference type="SMART" id="SM01360"/>
    </source>
</evidence>